<evidence type="ECO:0000256" key="4">
    <source>
        <dbReference type="ARBA" id="ARBA00006759"/>
    </source>
</evidence>
<dbReference type="PANTHER" id="PTHR11935:SF94">
    <property type="entry name" value="TENZING NORGAY, ISOFORM C"/>
    <property type="match status" value="1"/>
</dbReference>
<comment type="similarity">
    <text evidence="4">Belongs to the metallo-beta-lactamase superfamily. Glyoxalase II family.</text>
</comment>
<evidence type="ECO:0000313" key="11">
    <source>
        <dbReference type="EMBL" id="CAH2036903.1"/>
    </source>
</evidence>
<comment type="cofactor">
    <cofactor evidence="2">
        <name>Zn(2+)</name>
        <dbReference type="ChEBI" id="CHEBI:29105"/>
    </cofactor>
</comment>
<dbReference type="PANTHER" id="PTHR11935">
    <property type="entry name" value="BETA LACTAMASE DOMAIN"/>
    <property type="match status" value="1"/>
</dbReference>
<evidence type="ECO:0000256" key="7">
    <source>
        <dbReference type="ARBA" id="ARBA00022801"/>
    </source>
</evidence>
<evidence type="ECO:0000256" key="2">
    <source>
        <dbReference type="ARBA" id="ARBA00001947"/>
    </source>
</evidence>
<keyword evidence="7" id="KW-0378">Hydrolase</keyword>
<comment type="pathway">
    <text evidence="3">Secondary metabolite metabolism; methylglyoxal degradation; (R)-lactate from methylglyoxal: step 2/2.</text>
</comment>
<keyword evidence="6" id="KW-0479">Metal-binding</keyword>
<accession>A0ABN8HQ06</accession>
<keyword evidence="12" id="KW-1185">Reference proteome</keyword>
<organism evidence="11 12">
    <name type="scientific">Iphiclides podalirius</name>
    <name type="common">scarce swallowtail</name>
    <dbReference type="NCBI Taxonomy" id="110791"/>
    <lineage>
        <taxon>Eukaryota</taxon>
        <taxon>Metazoa</taxon>
        <taxon>Ecdysozoa</taxon>
        <taxon>Arthropoda</taxon>
        <taxon>Hexapoda</taxon>
        <taxon>Insecta</taxon>
        <taxon>Pterygota</taxon>
        <taxon>Neoptera</taxon>
        <taxon>Endopterygota</taxon>
        <taxon>Lepidoptera</taxon>
        <taxon>Glossata</taxon>
        <taxon>Ditrysia</taxon>
        <taxon>Papilionoidea</taxon>
        <taxon>Papilionidae</taxon>
        <taxon>Papilioninae</taxon>
        <taxon>Iphiclides</taxon>
    </lineage>
</organism>
<dbReference type="InterPro" id="IPR035680">
    <property type="entry name" value="Clx_II_MBL"/>
</dbReference>
<dbReference type="Proteomes" id="UP000837857">
    <property type="component" value="Chromosome 10"/>
</dbReference>
<name>A0ABN8HQ06_9NEOP</name>
<dbReference type="CDD" id="cd07723">
    <property type="entry name" value="hydroxyacylglutathione_hydrolase_MBL-fold"/>
    <property type="match status" value="1"/>
</dbReference>
<dbReference type="InterPro" id="IPR032282">
    <property type="entry name" value="HAGH_C"/>
</dbReference>
<dbReference type="HAMAP" id="MF_01374">
    <property type="entry name" value="Glyoxalase_2"/>
    <property type="match status" value="1"/>
</dbReference>
<evidence type="ECO:0000256" key="5">
    <source>
        <dbReference type="ARBA" id="ARBA00011917"/>
    </source>
</evidence>
<dbReference type="InterPro" id="IPR017782">
    <property type="entry name" value="Hydroxyacylglutathione_Hdrlase"/>
</dbReference>
<evidence type="ECO:0000256" key="9">
    <source>
        <dbReference type="ARBA" id="ARBA00031044"/>
    </source>
</evidence>
<keyword evidence="8" id="KW-0862">Zinc</keyword>
<evidence type="ECO:0000256" key="6">
    <source>
        <dbReference type="ARBA" id="ARBA00022723"/>
    </source>
</evidence>
<feature type="domain" description="Metallo-beta-lactamase" evidence="10">
    <location>
        <begin position="54"/>
        <end position="216"/>
    </location>
</feature>
<dbReference type="EC" id="3.1.2.6" evidence="5"/>
<dbReference type="SUPFAM" id="SSF56281">
    <property type="entry name" value="Metallo-hydrolase/oxidoreductase"/>
    <property type="match status" value="1"/>
</dbReference>
<comment type="catalytic activity">
    <reaction evidence="1">
        <text>an S-(2-hydroxyacyl)glutathione + H2O = a 2-hydroxy carboxylate + glutathione + H(+)</text>
        <dbReference type="Rhea" id="RHEA:21864"/>
        <dbReference type="ChEBI" id="CHEBI:15377"/>
        <dbReference type="ChEBI" id="CHEBI:15378"/>
        <dbReference type="ChEBI" id="CHEBI:57925"/>
        <dbReference type="ChEBI" id="CHEBI:58896"/>
        <dbReference type="ChEBI" id="CHEBI:71261"/>
        <dbReference type="EC" id="3.1.2.6"/>
    </reaction>
</comment>
<protein>
    <recommendedName>
        <fullName evidence="5">hydroxyacylglutathione hydrolase</fullName>
        <ecNumber evidence="5">3.1.2.6</ecNumber>
    </recommendedName>
    <alternativeName>
        <fullName evidence="9">Glyoxalase II</fullName>
    </alternativeName>
</protein>
<evidence type="ECO:0000256" key="8">
    <source>
        <dbReference type="ARBA" id="ARBA00022833"/>
    </source>
</evidence>
<feature type="non-terminal residue" evidence="11">
    <location>
        <position position="300"/>
    </location>
</feature>
<proteinExistence type="inferred from homology"/>
<dbReference type="Pfam" id="PF00753">
    <property type="entry name" value="Lactamase_B"/>
    <property type="match status" value="1"/>
</dbReference>
<evidence type="ECO:0000259" key="10">
    <source>
        <dbReference type="SMART" id="SM00849"/>
    </source>
</evidence>
<reference evidence="11" key="1">
    <citation type="submission" date="2022-03" db="EMBL/GenBank/DDBJ databases">
        <authorList>
            <person name="Martin H S."/>
        </authorList>
    </citation>
    <scope>NUCLEOTIDE SEQUENCE</scope>
</reference>
<dbReference type="NCBIfam" id="TIGR03413">
    <property type="entry name" value="GSH_gloB"/>
    <property type="match status" value="1"/>
</dbReference>
<dbReference type="EMBL" id="OW152822">
    <property type="protein sequence ID" value="CAH2036903.1"/>
    <property type="molecule type" value="Genomic_DNA"/>
</dbReference>
<gene>
    <name evidence="11" type="ORF">IPOD504_LOCUS926</name>
</gene>
<dbReference type="Pfam" id="PF16123">
    <property type="entry name" value="HAGH_C"/>
    <property type="match status" value="1"/>
</dbReference>
<dbReference type="SMART" id="SM00849">
    <property type="entry name" value="Lactamase_B"/>
    <property type="match status" value="1"/>
</dbReference>
<dbReference type="PIRSF" id="PIRSF005457">
    <property type="entry name" value="Glx"/>
    <property type="match status" value="1"/>
</dbReference>
<evidence type="ECO:0000256" key="1">
    <source>
        <dbReference type="ARBA" id="ARBA00001623"/>
    </source>
</evidence>
<dbReference type="InterPro" id="IPR036866">
    <property type="entry name" value="RibonucZ/Hydroxyglut_hydro"/>
</dbReference>
<dbReference type="Gene3D" id="3.60.15.10">
    <property type="entry name" value="Ribonuclease Z/Hydroxyacylglutathione hydrolase-like"/>
    <property type="match status" value="1"/>
</dbReference>
<evidence type="ECO:0000256" key="3">
    <source>
        <dbReference type="ARBA" id="ARBA00004963"/>
    </source>
</evidence>
<sequence length="300" mass="33769">MLARAINSLPLGLSQGITKLYFRALTWKQQGFHSSQEHLVYDTMDVKILPALQDNYMYLIVDKATKEAAIVDPVEPNTVIKAVQENGVKLTTVLTTHHHWDHAGGNENLVKMHPGLKVYGGDDRIVALTKKVQHNTTFNIGRLNVQCLLTPCHTSGHICYYITSPDEGEDSAVFTGDTLFLGGCGRFFEGTAEQMHHALIQVLSNLPDQTNVFCGHEYSLQNLKFAAHVEPENENVKEKINWSRERRQDGKPTVPSTIAEEKSYNPFMRVMQPSVMKHANKNDPIETMKAIRLEKDNFKG</sequence>
<dbReference type="InterPro" id="IPR001279">
    <property type="entry name" value="Metallo-B-lactamas"/>
</dbReference>
<evidence type="ECO:0000313" key="12">
    <source>
        <dbReference type="Proteomes" id="UP000837857"/>
    </source>
</evidence>